<evidence type="ECO:0000313" key="2">
    <source>
        <dbReference type="EMBL" id="OIN96595.1"/>
    </source>
</evidence>
<organism evidence="2 3">
    <name type="scientific">Candidatus Desantisbacteria bacterium CG1_02_38_46</name>
    <dbReference type="NCBI Taxonomy" id="1817893"/>
    <lineage>
        <taxon>Bacteria</taxon>
        <taxon>Candidatus Desantisiibacteriota</taxon>
    </lineage>
</organism>
<feature type="domain" description="ATP-grasp fold PylC-type" evidence="1">
    <location>
        <begin position="120"/>
        <end position="314"/>
    </location>
</feature>
<dbReference type="GO" id="GO:0005524">
    <property type="term" value="F:ATP binding"/>
    <property type="evidence" value="ECO:0007669"/>
    <property type="project" value="InterPro"/>
</dbReference>
<dbReference type="EMBL" id="MNUO01000090">
    <property type="protein sequence ID" value="OIN96595.1"/>
    <property type="molecule type" value="Genomic_DNA"/>
</dbReference>
<dbReference type="GO" id="GO:0046872">
    <property type="term" value="F:metal ion binding"/>
    <property type="evidence" value="ECO:0007669"/>
    <property type="project" value="InterPro"/>
</dbReference>
<sequence length="345" mass="39488">MIVFNASLENLEDTLYYFHCDIREYNLKNGISTRDALPSFVFGVLPSCIDKNLKFKKAFYFNKKDNLEEIEFDSPLKADIVHFLFLNPFQESRLHRLLSDSFGKGKIAMVNPYNRGVLNCESKFRTYEILKENNIPVPLCFKISKFNKIGLNSLKEILEDIKSDGIFVQPEHGTEGIDCRFFKKSEIENIFEYISNKNEDLIIREKRGSTRRAGLGADFFVLRINVTYDGVYQADSGYVMQGREEVVSAIRKAEKKNINEILNSFEKEEIDCIKKTACESTEKIFQGSKPSLLIGIDVVVEDNIPYIIDVNPRPVVVGSRIIGNNKISLGENFGKGVMQRWNGKI</sequence>
<dbReference type="Proteomes" id="UP000182278">
    <property type="component" value="Unassembled WGS sequence"/>
</dbReference>
<dbReference type="Pfam" id="PF02655">
    <property type="entry name" value="ATP-grasp_3"/>
    <property type="match status" value="1"/>
</dbReference>
<evidence type="ECO:0000259" key="1">
    <source>
        <dbReference type="Pfam" id="PF02655"/>
    </source>
</evidence>
<gene>
    <name evidence="2" type="ORF">AUJ66_05765</name>
</gene>
<evidence type="ECO:0000313" key="3">
    <source>
        <dbReference type="Proteomes" id="UP000182278"/>
    </source>
</evidence>
<dbReference type="AlphaFoldDB" id="A0A1J4SB20"/>
<reference evidence="2 3" key="1">
    <citation type="journal article" date="2016" name="Environ. Microbiol.">
        <title>Genomic resolution of a cold subsurface aquifer community provides metabolic insights for novel microbes adapted to high CO concentrations.</title>
        <authorList>
            <person name="Probst A.J."/>
            <person name="Castelle C.J."/>
            <person name="Singh A."/>
            <person name="Brown C.T."/>
            <person name="Anantharaman K."/>
            <person name="Sharon I."/>
            <person name="Hug L.A."/>
            <person name="Burstein D."/>
            <person name="Emerson J.B."/>
            <person name="Thomas B.C."/>
            <person name="Banfield J.F."/>
        </authorList>
    </citation>
    <scope>NUCLEOTIDE SEQUENCE [LARGE SCALE GENOMIC DNA]</scope>
    <source>
        <strain evidence="2">CG1_02_38_46</strain>
    </source>
</reference>
<accession>A0A1J4SB20</accession>
<dbReference type="InterPro" id="IPR003806">
    <property type="entry name" value="ATP-grasp_PylC-type"/>
</dbReference>
<protein>
    <recommendedName>
        <fullName evidence="1">ATP-grasp fold PylC-type domain-containing protein</fullName>
    </recommendedName>
</protein>
<dbReference type="SUPFAM" id="SSF56059">
    <property type="entry name" value="Glutathione synthetase ATP-binding domain-like"/>
    <property type="match status" value="1"/>
</dbReference>
<comment type="caution">
    <text evidence="2">The sequence shown here is derived from an EMBL/GenBank/DDBJ whole genome shotgun (WGS) entry which is preliminary data.</text>
</comment>
<proteinExistence type="predicted"/>
<name>A0A1J4SB20_9BACT</name>